<dbReference type="PANTHER" id="PTHR45947">
    <property type="entry name" value="SULFOQUINOVOSYL TRANSFERASE SQD2"/>
    <property type="match status" value="1"/>
</dbReference>
<reference evidence="4" key="1">
    <citation type="submission" date="2017-01" db="EMBL/GenBank/DDBJ databases">
        <authorList>
            <person name="Varghese N."/>
            <person name="Submissions S."/>
        </authorList>
    </citation>
    <scope>NUCLEOTIDE SEQUENCE [LARGE SCALE GENOMIC DNA]</scope>
    <source>
        <strain evidence="4">DSM 21054</strain>
    </source>
</reference>
<dbReference type="EMBL" id="FTOR01000002">
    <property type="protein sequence ID" value="SIS98311.1"/>
    <property type="molecule type" value="Genomic_DNA"/>
</dbReference>
<dbReference type="InterPro" id="IPR050194">
    <property type="entry name" value="Glycosyltransferase_grp1"/>
</dbReference>
<evidence type="ECO:0000259" key="2">
    <source>
        <dbReference type="Pfam" id="PF13439"/>
    </source>
</evidence>
<evidence type="ECO:0000313" key="3">
    <source>
        <dbReference type="EMBL" id="SIS98311.1"/>
    </source>
</evidence>
<dbReference type="Pfam" id="PF13439">
    <property type="entry name" value="Glyco_transf_4"/>
    <property type="match status" value="1"/>
</dbReference>
<evidence type="ECO:0000259" key="1">
    <source>
        <dbReference type="Pfam" id="PF00534"/>
    </source>
</evidence>
<dbReference type="GO" id="GO:0016757">
    <property type="term" value="F:glycosyltransferase activity"/>
    <property type="evidence" value="ECO:0007669"/>
    <property type="project" value="InterPro"/>
</dbReference>
<feature type="domain" description="Glycosyltransferase subfamily 4-like N-terminal" evidence="2">
    <location>
        <begin position="17"/>
        <end position="177"/>
    </location>
</feature>
<name>A0A173MHC3_9BACT</name>
<accession>A0A173MHC3</accession>
<keyword evidence="4" id="KW-1185">Reference proteome</keyword>
<dbReference type="Gene3D" id="3.40.50.2000">
    <property type="entry name" value="Glycogen Phosphorylase B"/>
    <property type="match status" value="2"/>
</dbReference>
<dbReference type="PANTHER" id="PTHR45947:SF3">
    <property type="entry name" value="SULFOQUINOVOSYL TRANSFERASE SQD2"/>
    <property type="match status" value="1"/>
</dbReference>
<gene>
    <name evidence="3" type="ORF">SAMN05421788_102478</name>
</gene>
<dbReference type="OrthoDB" id="9806653at2"/>
<dbReference type="Pfam" id="PF00534">
    <property type="entry name" value="Glycos_transf_1"/>
    <property type="match status" value="1"/>
</dbReference>
<dbReference type="KEGG" id="fln:FLA_2909"/>
<dbReference type="SUPFAM" id="SSF53756">
    <property type="entry name" value="UDP-Glycosyltransferase/glycogen phosphorylase"/>
    <property type="match status" value="1"/>
</dbReference>
<dbReference type="InterPro" id="IPR028098">
    <property type="entry name" value="Glyco_trans_4-like_N"/>
</dbReference>
<evidence type="ECO:0000313" key="4">
    <source>
        <dbReference type="Proteomes" id="UP000186917"/>
    </source>
</evidence>
<feature type="domain" description="Glycosyl transferase family 1" evidence="1">
    <location>
        <begin position="186"/>
        <end position="332"/>
    </location>
</feature>
<dbReference type="InterPro" id="IPR001296">
    <property type="entry name" value="Glyco_trans_1"/>
</dbReference>
<protein>
    <submittedName>
        <fullName evidence="3">Glycosyltransferase involved in cell wall bisynthesis</fullName>
    </submittedName>
</protein>
<dbReference type="AlphaFoldDB" id="A0A173MHC3"/>
<keyword evidence="3" id="KW-0808">Transferase</keyword>
<sequence length="368" mass="41178">MEIIHLILGKANPDRMNGVNRVVHELAGRQCGAGKQVEVWGITKVPVHNYPARNYTTRLFARPANPFCLHPALQAAIQSRQHAVFHLHGGFVPQMYMAARLLKRHGIPFVFTPHGSYNTLAMHKSRWQKKLYFQWFESRLLQAAKAVHLLGKSEMDGLQEVFPNSKSVLIPYGYDLECLPLIGPVTGQFIIGYCGRIDIYTKGLKELLEGFAAFAVTHPGARLWMIGDGAERNRLTSIAAMLGITDKVVFWGAVYGKDKNNLLQQCQVFAAPSRNEGLPTAVLEAASLGIPCMVTEATNTGNYIRQFEAGIVIQDTCGEQIQNALTQLYQRMREPEAVAAFCHNARRMVAEAFNWEKIVMDFNALYQC</sequence>
<dbReference type="RefSeq" id="WP_076378252.1">
    <property type="nucleotide sequence ID" value="NZ_AP017422.1"/>
</dbReference>
<organism evidence="3 4">
    <name type="scientific">Filimonas lacunae</name>
    <dbReference type="NCBI Taxonomy" id="477680"/>
    <lineage>
        <taxon>Bacteria</taxon>
        <taxon>Pseudomonadati</taxon>
        <taxon>Bacteroidota</taxon>
        <taxon>Chitinophagia</taxon>
        <taxon>Chitinophagales</taxon>
        <taxon>Chitinophagaceae</taxon>
        <taxon>Filimonas</taxon>
    </lineage>
</organism>
<dbReference type="STRING" id="477680.SAMN05421788_102478"/>
<dbReference type="Proteomes" id="UP000186917">
    <property type="component" value="Unassembled WGS sequence"/>
</dbReference>
<proteinExistence type="predicted"/>